<dbReference type="PANTHER" id="PTHR11596:SF5">
    <property type="entry name" value="ALKALINE PHOSPHATASE"/>
    <property type="match status" value="1"/>
</dbReference>
<dbReference type="GO" id="GO:0004035">
    <property type="term" value="F:alkaline phosphatase activity"/>
    <property type="evidence" value="ECO:0007669"/>
    <property type="project" value="TreeGrafter"/>
</dbReference>
<keyword evidence="2" id="KW-0597">Phosphoprotein</keyword>
<dbReference type="Pfam" id="PF00245">
    <property type="entry name" value="Alk_phosphatase"/>
    <property type="match status" value="1"/>
</dbReference>
<dbReference type="GO" id="GO:0046872">
    <property type="term" value="F:metal ion binding"/>
    <property type="evidence" value="ECO:0007669"/>
    <property type="project" value="UniProtKB-KW"/>
</dbReference>
<dbReference type="SUPFAM" id="SSF53649">
    <property type="entry name" value="Alkaline phosphatase-like"/>
    <property type="match status" value="1"/>
</dbReference>
<dbReference type="OrthoDB" id="9794455at2"/>
<evidence type="ECO:0000313" key="12">
    <source>
        <dbReference type="Proteomes" id="UP000314616"/>
    </source>
</evidence>
<dbReference type="CDD" id="cd16012">
    <property type="entry name" value="ALP"/>
    <property type="match status" value="1"/>
</dbReference>
<evidence type="ECO:0000256" key="6">
    <source>
        <dbReference type="ARBA" id="ARBA00022842"/>
    </source>
</evidence>
<name>A0A5B8C5E8_9MICO</name>
<evidence type="ECO:0000256" key="9">
    <source>
        <dbReference type="RuleBase" id="RU003946"/>
    </source>
</evidence>
<proteinExistence type="inferred from homology"/>
<keyword evidence="5 8" id="KW-0862">Zinc</keyword>
<feature type="binding site" evidence="8">
    <location>
        <position position="152"/>
    </location>
    <ligand>
        <name>Mg(2+)</name>
        <dbReference type="ChEBI" id="CHEBI:18420"/>
    </ligand>
</feature>
<organism evidence="11 12">
    <name type="scientific">Georgenia yuyongxinii</name>
    <dbReference type="NCBI Taxonomy" id="2589797"/>
    <lineage>
        <taxon>Bacteria</taxon>
        <taxon>Bacillati</taxon>
        <taxon>Actinomycetota</taxon>
        <taxon>Actinomycetes</taxon>
        <taxon>Micrococcales</taxon>
        <taxon>Bogoriellaceae</taxon>
        <taxon>Georgenia</taxon>
    </lineage>
</organism>
<reference evidence="11 12" key="1">
    <citation type="submission" date="2019-05" db="EMBL/GenBank/DDBJ databases">
        <title>Georgenia *** sp. nov., and Georgenia *** sp. nov., isolated from the intestinal contents of plateau pika (Ochotona curzoniae) in the Qinghai-Tibet plateau of China.</title>
        <authorList>
            <person name="Tian Z."/>
        </authorList>
    </citation>
    <scope>NUCLEOTIDE SEQUENCE [LARGE SCALE GENOMIC DNA]</scope>
    <source>
        <strain evidence="11 12">Z443</strain>
    </source>
</reference>
<dbReference type="InterPro" id="IPR018299">
    <property type="entry name" value="Alkaline_phosphatase_AS"/>
</dbReference>
<dbReference type="EMBL" id="CP040915">
    <property type="protein sequence ID" value="QDC25578.1"/>
    <property type="molecule type" value="Genomic_DNA"/>
</dbReference>
<protein>
    <submittedName>
        <fullName evidence="11">Alkaline phosphatase</fullName>
    </submittedName>
</protein>
<dbReference type="SMART" id="SM00098">
    <property type="entry name" value="alkPPc"/>
    <property type="match status" value="1"/>
</dbReference>
<evidence type="ECO:0000256" key="1">
    <source>
        <dbReference type="ARBA" id="ARBA00005984"/>
    </source>
</evidence>
<evidence type="ECO:0000313" key="11">
    <source>
        <dbReference type="EMBL" id="QDC25578.1"/>
    </source>
</evidence>
<dbReference type="InterPro" id="IPR017850">
    <property type="entry name" value="Alkaline_phosphatase_core_sf"/>
</dbReference>
<keyword evidence="3 8" id="KW-0479">Metal-binding</keyword>
<feature type="binding site" evidence="8">
    <location>
        <position position="55"/>
    </location>
    <ligand>
        <name>Mg(2+)</name>
        <dbReference type="ChEBI" id="CHEBI:18420"/>
    </ligand>
</feature>
<evidence type="ECO:0000256" key="7">
    <source>
        <dbReference type="PIRSR" id="PIRSR601952-1"/>
    </source>
</evidence>
<comment type="cofactor">
    <cofactor evidence="8">
        <name>Mg(2+)</name>
        <dbReference type="ChEBI" id="CHEBI:18420"/>
    </cofactor>
    <text evidence="8">Binds 1 Mg(2+) ion.</text>
</comment>
<dbReference type="PRINTS" id="PR00113">
    <property type="entry name" value="ALKPHPHTASE"/>
</dbReference>
<feature type="binding site" evidence="8">
    <location>
        <position position="296"/>
    </location>
    <ligand>
        <name>Mg(2+)</name>
        <dbReference type="ChEBI" id="CHEBI:18420"/>
    </ligand>
</feature>
<accession>A0A5B8C5E8</accession>
<evidence type="ECO:0000256" key="4">
    <source>
        <dbReference type="ARBA" id="ARBA00022801"/>
    </source>
</evidence>
<dbReference type="RefSeq" id="WP_139929828.1">
    <property type="nucleotide sequence ID" value="NZ_CP040915.1"/>
</dbReference>
<evidence type="ECO:0000256" key="2">
    <source>
        <dbReference type="ARBA" id="ARBA00022553"/>
    </source>
</evidence>
<dbReference type="Gene3D" id="3.40.720.10">
    <property type="entry name" value="Alkaline Phosphatase, subunit A"/>
    <property type="match status" value="1"/>
</dbReference>
<feature type="region of interest" description="Disordered" evidence="10">
    <location>
        <begin position="194"/>
        <end position="217"/>
    </location>
</feature>
<evidence type="ECO:0000256" key="8">
    <source>
        <dbReference type="PIRSR" id="PIRSR601952-2"/>
    </source>
</evidence>
<keyword evidence="4" id="KW-0378">Hydrolase</keyword>
<feature type="binding site" evidence="8">
    <location>
        <position position="301"/>
    </location>
    <ligand>
        <name>Zn(2+)</name>
        <dbReference type="ChEBI" id="CHEBI:29105"/>
        <label>2</label>
    </ligand>
</feature>
<feature type="active site" description="Phosphoserine intermediate" evidence="7">
    <location>
        <position position="101"/>
    </location>
</feature>
<comment type="cofactor">
    <cofactor evidence="8">
        <name>Zn(2+)</name>
        <dbReference type="ChEBI" id="CHEBI:29105"/>
    </cofactor>
    <text evidence="8">Binds 2 Zn(2+) ions.</text>
</comment>
<evidence type="ECO:0000256" key="3">
    <source>
        <dbReference type="ARBA" id="ARBA00022723"/>
    </source>
</evidence>
<feature type="binding site" evidence="8">
    <location>
        <position position="343"/>
    </location>
    <ligand>
        <name>Zn(2+)</name>
        <dbReference type="ChEBI" id="CHEBI:29105"/>
        <label>2</label>
    </ligand>
</feature>
<keyword evidence="6 8" id="KW-0460">Magnesium</keyword>
<dbReference type="KEGG" id="gyu:FE374_14055"/>
<feature type="binding site" evidence="8">
    <location>
        <position position="55"/>
    </location>
    <ligand>
        <name>Zn(2+)</name>
        <dbReference type="ChEBI" id="CHEBI:29105"/>
        <label>2</label>
    </ligand>
</feature>
<dbReference type="Proteomes" id="UP000314616">
    <property type="component" value="Chromosome"/>
</dbReference>
<evidence type="ECO:0000256" key="10">
    <source>
        <dbReference type="SAM" id="MobiDB-lite"/>
    </source>
</evidence>
<comment type="similarity">
    <text evidence="1 9">Belongs to the alkaline phosphatase family.</text>
</comment>
<feature type="binding site" evidence="8">
    <location>
        <position position="344"/>
    </location>
    <ligand>
        <name>Mg(2+)</name>
        <dbReference type="ChEBI" id="CHEBI:18420"/>
    </ligand>
</feature>
<dbReference type="PANTHER" id="PTHR11596">
    <property type="entry name" value="ALKALINE PHOSPHATASE"/>
    <property type="match status" value="1"/>
</dbReference>
<feature type="binding site" evidence="8">
    <location>
        <position position="305"/>
    </location>
    <ligand>
        <name>Zn(2+)</name>
        <dbReference type="ChEBI" id="CHEBI:29105"/>
        <label>2</label>
    </ligand>
</feature>
<dbReference type="AlphaFoldDB" id="A0A5B8C5E8"/>
<dbReference type="InterPro" id="IPR001952">
    <property type="entry name" value="Alkaline_phosphatase"/>
</dbReference>
<feature type="binding site" evidence="8">
    <location>
        <position position="154"/>
    </location>
    <ligand>
        <name>Mg(2+)</name>
        <dbReference type="ChEBI" id="CHEBI:18420"/>
    </ligand>
</feature>
<sequence length="426" mass="44833">MALRGTSRTGLLYAGAVVGAVALGLAGTGGSSGDDEHGGGHHHDRARNVIFIQGDGMGIAHRELIRLATLGKDGQLAMDSLRFAGWTHTDSVDPEEAVTDSAAGATAFATGVRTYNGAIGVDADGHPVPTLLEHARDLGKATGLVTTAQVTDATPAAFGAHVPDRGDHSEIARQYIEESRPDVILGGGEDWWFPAGDPGAWPDHPDEDATEESRSTHGNLVEQAQHKGYEYVSTAEELKKADGDRLLGLFANQEMFQQANEGEGDVYAPPVPLMDMAAKALDVLSEDRDGFFLLIEEEAIDEMAHNSNTALTIKSGQALDETVAMVLDFAKHHRGTLVLVVGDHETGGLAIENVDAEDESGEGQSAEDGPFPLAGSDLEFTVDWTSGAHTGAATPLTAEGPHAVELARSQPNTAVFDVLLEAMRGH</sequence>
<evidence type="ECO:0000256" key="5">
    <source>
        <dbReference type="ARBA" id="ARBA00022833"/>
    </source>
</evidence>
<dbReference type="PROSITE" id="PS00123">
    <property type="entry name" value="ALKALINE_PHOSPHATASE"/>
    <property type="match status" value="1"/>
</dbReference>
<gene>
    <name evidence="11" type="ORF">FE374_14055</name>
</gene>